<dbReference type="AlphaFoldDB" id="A0A2R7YSM2"/>
<accession>A0A2R7YSM2</accession>
<evidence type="ECO:0008006" key="3">
    <source>
        <dbReference type="Google" id="ProtNLM"/>
    </source>
</evidence>
<evidence type="ECO:0000313" key="2">
    <source>
        <dbReference type="Proteomes" id="UP000244867"/>
    </source>
</evidence>
<gene>
    <name evidence="1" type="ORF">C7S10_19985</name>
</gene>
<proteinExistence type="predicted"/>
<evidence type="ECO:0000313" key="1">
    <source>
        <dbReference type="EMBL" id="PUA79303.1"/>
    </source>
</evidence>
<sequence length="318" mass="36128">MGTDQQVDLQGVIRLRREFIAEGYTDYQLSRLVMAGVLHRVRHGAYVDKELWDRLSAADRHRVLSRAVLRTAHPSSVLSHVSAAVERGVPVWNIDLDQVHTTRTDGQSSRREAGVVHHVGDLDEADVEIINGLRVTRAPRCAVEVIATSTTEAALVVVNGMLNSRMMTGRELMSAVREMKHWPYTLTAHRVTALASDQMESVAETRTLFMCCQQGLPRPEPQVVVRDEWGDVFARVDFAWITHGVFLEFDGRIKYERFRRDGETLEEFLMREKKREERICQLTGWVCIRIGWADLERPAATARRIRGVLDSRRGAMGA</sequence>
<comment type="caution">
    <text evidence="1">The sequence shown here is derived from an EMBL/GenBank/DDBJ whole genome shotgun (WGS) entry which is preliminary data.</text>
</comment>
<dbReference type="Proteomes" id="UP000244867">
    <property type="component" value="Unassembled WGS sequence"/>
</dbReference>
<dbReference type="EMBL" id="PYXZ01000011">
    <property type="protein sequence ID" value="PUA79303.1"/>
    <property type="molecule type" value="Genomic_DNA"/>
</dbReference>
<organism evidence="1 2">
    <name type="scientific">Nocardioides currus</name>
    <dbReference type="NCBI Taxonomy" id="2133958"/>
    <lineage>
        <taxon>Bacteria</taxon>
        <taxon>Bacillati</taxon>
        <taxon>Actinomycetota</taxon>
        <taxon>Actinomycetes</taxon>
        <taxon>Propionibacteriales</taxon>
        <taxon>Nocardioidaceae</taxon>
        <taxon>Nocardioides</taxon>
    </lineage>
</organism>
<protein>
    <recommendedName>
        <fullName evidence="3">Transcriptional regulator, AbiEi antitoxin, Type IV TA system</fullName>
    </recommendedName>
</protein>
<keyword evidence="2" id="KW-1185">Reference proteome</keyword>
<reference evidence="1 2" key="1">
    <citation type="submission" date="2018-03" db="EMBL/GenBank/DDBJ databases">
        <authorList>
            <person name="Keele B.F."/>
        </authorList>
    </citation>
    <scope>NUCLEOTIDE SEQUENCE [LARGE SCALE GENOMIC DNA]</scope>
    <source>
        <strain evidence="1 2">IB-3</strain>
    </source>
</reference>
<name>A0A2R7YSM2_9ACTN</name>